<sequence length="905" mass="103433">MTNPPLLYKIGIEYLAKILLSTIAKIDSDFDDTDEEDNEDEMPLYMPELKNLSTRLNDLLLEELTKHMRCETHSTSSNGKFLSIFSKPIVIKKSVVPLVTVTRLDFQCCLFITDKSFSTLINQDLVELIDLRNTHITYHIFNILSQYFPRLKYLRLGKSDMKTYQDHYLHDNFLSSLFPTTINHEKSSSTFIKKSSLKVLTFEGVDLPLLDTKTNEYIQDIISLTVIHTSIRLNYLDLSRSTIINDLSCLSSLKCLNTLILYEIKPSVIEKYISQICELKMLTTLDLSCLKHDPDSYQNPTYILAKLVCSLEHLSSLDISGTNLGGSNIFKQEEELQYLCKKFNITNIESYSVQSSIPALLLLKKPLEFLGVLECDNSVSTRDYLPAKKVAGEATEVQLINAMIHYHNRSGMLGTALVQLFDFYRTETMHDPLYGGKCDIISMNEPRLSEIVPYHLLGFNVYRHDRDNRGGGVLMAIRANIKCTEMLKKTIEDATAEIRSSTPRQQYNFHAANWPQFTLEVNSRLEAHPPKEVSSIQEIESYSKFITNAINDACSIAIAKINNSLRSYKPSKVTLDLSKQKHHYSRDGKQHYYRYRELAANLIRNDKANSLKKLMVSLTKNKMNGTQLIMDAMENHIYNHDIQTSGSVINLLNYIACGVDHEEKLTIGNLRTIEIMMCLIQTRIKTQVADDLLELAWTVLWNITDETAENCRKFIEENNGLQAFVDCLRVFGERLDVVRNVLGLLGNVAEVKELRPYLINDIHVEQFRMLMKQSNANLEVRYNSGGILAHILNDGPEVWTISTDRNELSNDMFEMIKDWDIHLDRTINYRSFGPILRLLNENNASGSLMWASWALANLTTKNPDKYCSLLRKENGEELLRQLLNSETVETAIKHLAQTALDAVSA</sequence>
<evidence type="ECO:0000313" key="7">
    <source>
        <dbReference type="Proteomes" id="UP000663829"/>
    </source>
</evidence>
<comment type="caution">
    <text evidence="5">The sequence shown here is derived from an EMBL/GenBank/DDBJ whole genome shotgun (WGS) entry which is preliminary data.</text>
</comment>
<dbReference type="InterPro" id="IPR016024">
    <property type="entry name" value="ARM-type_fold"/>
</dbReference>
<dbReference type="SUPFAM" id="SSF52047">
    <property type="entry name" value="RNI-like"/>
    <property type="match status" value="1"/>
</dbReference>
<name>A0A813VGU3_9BILA</name>
<gene>
    <name evidence="5" type="ORF">GPM918_LOCUS5515</name>
    <name evidence="6" type="ORF">SRO942_LOCUS5515</name>
</gene>
<dbReference type="InterPro" id="IPR011989">
    <property type="entry name" value="ARM-like"/>
</dbReference>
<proteinExistence type="predicted"/>
<evidence type="ECO:0000256" key="1">
    <source>
        <dbReference type="ARBA" id="ARBA00022614"/>
    </source>
</evidence>
<dbReference type="InterPro" id="IPR055142">
    <property type="entry name" value="ZER1-like_C"/>
</dbReference>
<dbReference type="SMART" id="SM00185">
    <property type="entry name" value="ARM"/>
    <property type="match status" value="1"/>
</dbReference>
<evidence type="ECO:0000259" key="4">
    <source>
        <dbReference type="Pfam" id="PF25013"/>
    </source>
</evidence>
<dbReference type="Proteomes" id="UP000681722">
    <property type="component" value="Unassembled WGS sequence"/>
</dbReference>
<evidence type="ECO:0000259" key="3">
    <source>
        <dbReference type="Pfam" id="PF22964"/>
    </source>
</evidence>
<evidence type="ECO:0000313" key="5">
    <source>
        <dbReference type="EMBL" id="CAF0840040.1"/>
    </source>
</evidence>
<dbReference type="Pfam" id="PF25013">
    <property type="entry name" value="LRR_Zer-1"/>
    <property type="match status" value="1"/>
</dbReference>
<evidence type="ECO:0000313" key="6">
    <source>
        <dbReference type="EMBL" id="CAF3627386.1"/>
    </source>
</evidence>
<dbReference type="Proteomes" id="UP000663829">
    <property type="component" value="Unassembled WGS sequence"/>
</dbReference>
<organism evidence="5 7">
    <name type="scientific">Didymodactylos carnosus</name>
    <dbReference type="NCBI Taxonomy" id="1234261"/>
    <lineage>
        <taxon>Eukaryota</taxon>
        <taxon>Metazoa</taxon>
        <taxon>Spiralia</taxon>
        <taxon>Gnathifera</taxon>
        <taxon>Rotifera</taxon>
        <taxon>Eurotatoria</taxon>
        <taxon>Bdelloidea</taxon>
        <taxon>Philodinida</taxon>
        <taxon>Philodinidae</taxon>
        <taxon>Didymodactylos</taxon>
    </lineage>
</organism>
<dbReference type="SUPFAM" id="SSF48371">
    <property type="entry name" value="ARM repeat"/>
    <property type="match status" value="1"/>
</dbReference>
<dbReference type="EMBL" id="CAJNOQ010000801">
    <property type="protein sequence ID" value="CAF0840040.1"/>
    <property type="molecule type" value="Genomic_DNA"/>
</dbReference>
<keyword evidence="7" id="KW-1185">Reference proteome</keyword>
<dbReference type="GO" id="GO:0031462">
    <property type="term" value="C:Cul2-RING ubiquitin ligase complex"/>
    <property type="evidence" value="ECO:0007669"/>
    <property type="project" value="TreeGrafter"/>
</dbReference>
<protein>
    <submittedName>
        <fullName evidence="5">Uncharacterized protein</fullName>
    </submittedName>
</protein>
<dbReference type="AlphaFoldDB" id="A0A813VGU3"/>
<dbReference type="InterPro" id="IPR000225">
    <property type="entry name" value="Armadillo"/>
</dbReference>
<accession>A0A813VGU3</accession>
<dbReference type="InterPro" id="IPR051341">
    <property type="entry name" value="Zyg-11_UBL_adapter"/>
</dbReference>
<reference evidence="5" key="1">
    <citation type="submission" date="2021-02" db="EMBL/GenBank/DDBJ databases">
        <authorList>
            <person name="Nowell W R."/>
        </authorList>
    </citation>
    <scope>NUCLEOTIDE SEQUENCE</scope>
</reference>
<evidence type="ECO:0000256" key="2">
    <source>
        <dbReference type="ARBA" id="ARBA00022786"/>
    </source>
</evidence>
<dbReference type="PANTHER" id="PTHR12904">
    <property type="match status" value="1"/>
</dbReference>
<dbReference type="Gene3D" id="1.25.10.10">
    <property type="entry name" value="Leucine-rich Repeat Variant"/>
    <property type="match status" value="1"/>
</dbReference>
<dbReference type="OrthoDB" id="5783533at2759"/>
<dbReference type="InterPro" id="IPR056845">
    <property type="entry name" value="LRR_Zer-1"/>
</dbReference>
<dbReference type="Pfam" id="PF22964">
    <property type="entry name" value="ZER1-like_2nd"/>
    <property type="match status" value="1"/>
</dbReference>
<dbReference type="EMBL" id="CAJOBC010000801">
    <property type="protein sequence ID" value="CAF3627386.1"/>
    <property type="molecule type" value="Genomic_DNA"/>
</dbReference>
<feature type="domain" description="Zer-1-like leucine-rich repeats region" evidence="4">
    <location>
        <begin position="232"/>
        <end position="375"/>
    </location>
</feature>
<dbReference type="PANTHER" id="PTHR12904:SF23">
    <property type="entry name" value="PROTEIN ZER-1 HOMOLOG"/>
    <property type="match status" value="1"/>
</dbReference>
<keyword evidence="2" id="KW-0833">Ubl conjugation pathway</keyword>
<keyword evidence="1" id="KW-0433">Leucine-rich repeat</keyword>
<feature type="domain" description="Protein zer-1 homolog-like C-terminal" evidence="3">
    <location>
        <begin position="624"/>
        <end position="903"/>
    </location>
</feature>